<dbReference type="GO" id="GO:0006261">
    <property type="term" value="P:DNA-templated DNA replication"/>
    <property type="evidence" value="ECO:0007669"/>
    <property type="project" value="TreeGrafter"/>
</dbReference>
<dbReference type="InterPro" id="IPR005790">
    <property type="entry name" value="DNA_polIII_delta"/>
</dbReference>
<gene>
    <name evidence="6" type="ORF">NCTC12858_00772</name>
</gene>
<dbReference type="Gene3D" id="1.10.8.60">
    <property type="match status" value="1"/>
</dbReference>
<dbReference type="AlphaFoldDB" id="A0A0A2FMR2"/>
<evidence type="ECO:0000256" key="1">
    <source>
        <dbReference type="ARBA" id="ARBA00022679"/>
    </source>
</evidence>
<dbReference type="Proteomes" id="UP000249300">
    <property type="component" value="Chromosome 1"/>
</dbReference>
<dbReference type="PANTHER" id="PTHR34388">
    <property type="entry name" value="DNA POLYMERASE III SUBUNIT DELTA"/>
    <property type="match status" value="1"/>
</dbReference>
<dbReference type="GO" id="GO:0009360">
    <property type="term" value="C:DNA polymerase III complex"/>
    <property type="evidence" value="ECO:0007669"/>
    <property type="project" value="InterPro"/>
</dbReference>
<dbReference type="Gene3D" id="3.40.50.300">
    <property type="entry name" value="P-loop containing nucleotide triphosphate hydrolases"/>
    <property type="match status" value="1"/>
</dbReference>
<dbReference type="KEGG" id="pcre:NCTC12858_00772"/>
<dbReference type="eggNOG" id="COG1466">
    <property type="taxonomic scope" value="Bacteria"/>
</dbReference>
<dbReference type="Gene3D" id="1.20.272.10">
    <property type="match status" value="1"/>
</dbReference>
<dbReference type="InterPro" id="IPR010372">
    <property type="entry name" value="DNA_pol3_delta_N"/>
</dbReference>
<keyword evidence="4" id="KW-0239">DNA-directed DNA polymerase</keyword>
<dbReference type="Pfam" id="PF06144">
    <property type="entry name" value="DNA_pol3_delta"/>
    <property type="match status" value="1"/>
</dbReference>
<dbReference type="OrthoDB" id="1172326at2"/>
<evidence type="ECO:0000313" key="7">
    <source>
        <dbReference type="Proteomes" id="UP000249300"/>
    </source>
</evidence>
<organism evidence="6 7">
    <name type="scientific">Porphyromonas crevioricanis</name>
    <dbReference type="NCBI Taxonomy" id="393921"/>
    <lineage>
        <taxon>Bacteria</taxon>
        <taxon>Pseudomonadati</taxon>
        <taxon>Bacteroidota</taxon>
        <taxon>Bacteroidia</taxon>
        <taxon>Bacteroidales</taxon>
        <taxon>Porphyromonadaceae</taxon>
        <taxon>Porphyromonas</taxon>
    </lineage>
</organism>
<dbReference type="STRING" id="393921.HQ45_00700"/>
<reference evidence="6 7" key="1">
    <citation type="submission" date="2018-06" db="EMBL/GenBank/DDBJ databases">
        <authorList>
            <consortium name="Pathogen Informatics"/>
            <person name="Doyle S."/>
        </authorList>
    </citation>
    <scope>NUCLEOTIDE SEQUENCE [LARGE SCALE GENOMIC DNA]</scope>
    <source>
        <strain evidence="6 7">NCTC12858</strain>
    </source>
</reference>
<accession>A0A0A2FMR2</accession>
<dbReference type="PANTHER" id="PTHR34388:SF1">
    <property type="entry name" value="DNA POLYMERASE III SUBUNIT DELTA"/>
    <property type="match status" value="1"/>
</dbReference>
<keyword evidence="1" id="KW-0808">Transferase</keyword>
<evidence type="ECO:0000256" key="4">
    <source>
        <dbReference type="ARBA" id="ARBA00022932"/>
    </source>
</evidence>
<evidence type="ECO:0000313" key="6">
    <source>
        <dbReference type="EMBL" id="SQH72937.1"/>
    </source>
</evidence>
<dbReference type="SUPFAM" id="SSF52540">
    <property type="entry name" value="P-loop containing nucleoside triphosphate hydrolases"/>
    <property type="match status" value="1"/>
</dbReference>
<dbReference type="RefSeq" id="WP_023936586.1">
    <property type="nucleotide sequence ID" value="NZ_FUXH01000014.1"/>
</dbReference>
<sequence length="343" mass="39079">MTSYSSIVQSIRKKKTGRVYLLCGDEPYYIDSLTALFERELVAEEDKDFDQTTLYGSKEIKARDIISESMRLPMIGQKLLIVIREAQLVSDLEKLEPYLKELPETTTLVLAQKKKADKRKSLFKTIEQVGVVFESLRVPDYRLTDAIASMASEHNCLIDPRSTEMLADFLGNDLAKIKQEIDKLILILQAEGKRMQITADLIERHIGISREFNSFELLRAIIKRDTAKAYRIAVTFGQNEKANPIQPTLAVLFNYFSLLMAAHYLPDKSENGLMEGLGFKQRFQARDYMVGLRLYSPMQVYEIIHQIRLTDAASKGVEAQAGISNKELLVELLSKIFQPSIRS</sequence>
<dbReference type="EMBL" id="LS483447">
    <property type="protein sequence ID" value="SQH72937.1"/>
    <property type="molecule type" value="Genomic_DNA"/>
</dbReference>
<keyword evidence="7" id="KW-1185">Reference proteome</keyword>
<dbReference type="GO" id="GO:0003887">
    <property type="term" value="F:DNA-directed DNA polymerase activity"/>
    <property type="evidence" value="ECO:0007669"/>
    <property type="project" value="UniProtKB-KW"/>
</dbReference>
<name>A0A0A2FMR2_9PORP</name>
<feature type="domain" description="DNA polymerase III delta N-terminal" evidence="5">
    <location>
        <begin position="20"/>
        <end position="134"/>
    </location>
</feature>
<dbReference type="InterPro" id="IPR027417">
    <property type="entry name" value="P-loop_NTPase"/>
</dbReference>
<keyword evidence="2" id="KW-0548">Nucleotidyltransferase</keyword>
<keyword evidence="3" id="KW-0235">DNA replication</keyword>
<evidence type="ECO:0000256" key="2">
    <source>
        <dbReference type="ARBA" id="ARBA00022695"/>
    </source>
</evidence>
<evidence type="ECO:0000256" key="3">
    <source>
        <dbReference type="ARBA" id="ARBA00022705"/>
    </source>
</evidence>
<proteinExistence type="predicted"/>
<dbReference type="GO" id="GO:0003677">
    <property type="term" value="F:DNA binding"/>
    <property type="evidence" value="ECO:0007669"/>
    <property type="project" value="InterPro"/>
</dbReference>
<dbReference type="NCBIfam" id="TIGR01128">
    <property type="entry name" value="holA"/>
    <property type="match status" value="1"/>
</dbReference>
<protein>
    <submittedName>
        <fullName evidence="6">DNA polymerase III subunit delta</fullName>
    </submittedName>
</protein>
<evidence type="ECO:0000259" key="5">
    <source>
        <dbReference type="Pfam" id="PF06144"/>
    </source>
</evidence>